<gene>
    <name evidence="5" type="ORF">PZA18_11585</name>
</gene>
<dbReference type="HAMAP" id="MF_00434">
    <property type="entry name" value="Pterin_4_alpha"/>
    <property type="match status" value="1"/>
</dbReference>
<comment type="similarity">
    <text evidence="2 4">Belongs to the pterin-4-alpha-carbinolamine dehydratase family.</text>
</comment>
<dbReference type="PANTHER" id="PTHR12599">
    <property type="entry name" value="PTERIN-4-ALPHA-CARBINOLAMINE DEHYDRATASE"/>
    <property type="match status" value="1"/>
</dbReference>
<dbReference type="CDD" id="cd00913">
    <property type="entry name" value="PCD_DCoH_subfamily_a"/>
    <property type="match status" value="1"/>
</dbReference>
<reference evidence="5" key="1">
    <citation type="submission" date="2023-03" db="EMBL/GenBank/DDBJ databases">
        <title>Chitinimonas shenzhenensis gen. nov., sp. nov., a novel member of family Burkholderiaceae isolated from activated sludge collected in Shen Zhen, China.</title>
        <authorList>
            <person name="Wang X."/>
        </authorList>
    </citation>
    <scope>NUCLEOTIDE SEQUENCE</scope>
    <source>
        <strain evidence="5">DQS-5</strain>
    </source>
</reference>
<keyword evidence="6" id="KW-1185">Reference proteome</keyword>
<comment type="caution">
    <text evidence="5">The sequence shown here is derived from an EMBL/GenBank/DDBJ whole genome shotgun (WGS) entry which is preliminary data.</text>
</comment>
<dbReference type="SUPFAM" id="SSF55248">
    <property type="entry name" value="PCD-like"/>
    <property type="match status" value="1"/>
</dbReference>
<name>A0ABT7DXI1_9NEIS</name>
<dbReference type="EMBL" id="JARRAF010000011">
    <property type="protein sequence ID" value="MDK2124694.1"/>
    <property type="molecule type" value="Genomic_DNA"/>
</dbReference>
<sequence length="106" mass="11939">MSLAQERCLATVDPISVEALPSLLDQLNGWVVEEGKLVKLHRFANYYETLAFVNALAWIAHREDHHPEMYVTYNSCKVEFATHSVDGLSRNDFICAAKVDALDFPA</sequence>
<dbReference type="Gene3D" id="3.30.1360.20">
    <property type="entry name" value="Transcriptional coactivator/pterin dehydratase"/>
    <property type="match status" value="1"/>
</dbReference>
<evidence type="ECO:0000256" key="1">
    <source>
        <dbReference type="ARBA" id="ARBA00001554"/>
    </source>
</evidence>
<dbReference type="PANTHER" id="PTHR12599:SF0">
    <property type="entry name" value="PTERIN-4-ALPHA-CARBINOLAMINE DEHYDRATASE"/>
    <property type="match status" value="1"/>
</dbReference>
<accession>A0ABT7DXI1</accession>
<evidence type="ECO:0000256" key="2">
    <source>
        <dbReference type="ARBA" id="ARBA00006472"/>
    </source>
</evidence>
<evidence type="ECO:0000256" key="3">
    <source>
        <dbReference type="ARBA" id="ARBA00023239"/>
    </source>
</evidence>
<dbReference type="InterPro" id="IPR001533">
    <property type="entry name" value="Pterin_deHydtase"/>
</dbReference>
<dbReference type="Proteomes" id="UP001172778">
    <property type="component" value="Unassembled WGS sequence"/>
</dbReference>
<organism evidence="5 6">
    <name type="scientific">Parachitinimonas caeni</name>
    <dbReference type="NCBI Taxonomy" id="3031301"/>
    <lineage>
        <taxon>Bacteria</taxon>
        <taxon>Pseudomonadati</taxon>
        <taxon>Pseudomonadota</taxon>
        <taxon>Betaproteobacteria</taxon>
        <taxon>Neisseriales</taxon>
        <taxon>Chitinibacteraceae</taxon>
        <taxon>Parachitinimonas</taxon>
    </lineage>
</organism>
<evidence type="ECO:0000256" key="4">
    <source>
        <dbReference type="HAMAP-Rule" id="MF_00434"/>
    </source>
</evidence>
<evidence type="ECO:0000313" key="5">
    <source>
        <dbReference type="EMBL" id="MDK2124694.1"/>
    </source>
</evidence>
<dbReference type="Pfam" id="PF01329">
    <property type="entry name" value="Pterin_4a"/>
    <property type="match status" value="1"/>
</dbReference>
<comment type="catalytic activity">
    <reaction evidence="1 4">
        <text>(4aS,6R)-4a-hydroxy-L-erythro-5,6,7,8-tetrahydrobiopterin = (6R)-L-erythro-6,7-dihydrobiopterin + H2O</text>
        <dbReference type="Rhea" id="RHEA:11920"/>
        <dbReference type="ChEBI" id="CHEBI:15377"/>
        <dbReference type="ChEBI" id="CHEBI:15642"/>
        <dbReference type="ChEBI" id="CHEBI:43120"/>
        <dbReference type="EC" id="4.2.1.96"/>
    </reaction>
</comment>
<dbReference type="EC" id="4.2.1.96" evidence="4"/>
<protein>
    <recommendedName>
        <fullName evidence="4">Putative pterin-4-alpha-carbinolamine dehydratase</fullName>
        <shortName evidence="4">PHS</shortName>
        <ecNumber evidence="4">4.2.1.96</ecNumber>
    </recommendedName>
    <alternativeName>
        <fullName evidence="4">4-alpha-hydroxy-tetrahydropterin dehydratase</fullName>
    </alternativeName>
    <alternativeName>
        <fullName evidence="4">Pterin carbinolamine dehydratase</fullName>
        <shortName evidence="4">PCD</shortName>
    </alternativeName>
</protein>
<dbReference type="InterPro" id="IPR036428">
    <property type="entry name" value="PCD_sf"/>
</dbReference>
<dbReference type="RefSeq" id="WP_284101004.1">
    <property type="nucleotide sequence ID" value="NZ_JARRAF010000011.1"/>
</dbReference>
<keyword evidence="3 4" id="KW-0456">Lyase</keyword>
<proteinExistence type="inferred from homology"/>
<evidence type="ECO:0000313" key="6">
    <source>
        <dbReference type="Proteomes" id="UP001172778"/>
    </source>
</evidence>